<feature type="region of interest" description="Disordered" evidence="1">
    <location>
        <begin position="1"/>
        <end position="53"/>
    </location>
</feature>
<reference evidence="4" key="1">
    <citation type="submission" date="2016-06" db="EMBL/GenBank/DDBJ databases">
        <title>Parallel loss of symbiosis genes in relatives of nitrogen-fixing non-legume Parasponia.</title>
        <authorList>
            <person name="Van Velzen R."/>
            <person name="Holmer R."/>
            <person name="Bu F."/>
            <person name="Rutten L."/>
            <person name="Van Zeijl A."/>
            <person name="Liu W."/>
            <person name="Santuari L."/>
            <person name="Cao Q."/>
            <person name="Sharma T."/>
            <person name="Shen D."/>
            <person name="Roswanjaya Y."/>
            <person name="Wardhani T."/>
            <person name="Kalhor M.S."/>
            <person name="Jansen J."/>
            <person name="Van den Hoogen J."/>
            <person name="Gungor B."/>
            <person name="Hartog M."/>
            <person name="Hontelez J."/>
            <person name="Verver J."/>
            <person name="Yang W.-C."/>
            <person name="Schijlen E."/>
            <person name="Repin R."/>
            <person name="Schilthuizen M."/>
            <person name="Schranz E."/>
            <person name="Heidstra R."/>
            <person name="Miyata K."/>
            <person name="Fedorova E."/>
            <person name="Kohlen W."/>
            <person name="Bisseling T."/>
            <person name="Smit S."/>
            <person name="Geurts R."/>
        </authorList>
    </citation>
    <scope>NUCLEOTIDE SEQUENCE [LARGE SCALE GENOMIC DNA]</scope>
    <source>
        <strain evidence="4">cv. RG33-2</strain>
    </source>
</reference>
<sequence length="140" mass="14473">GGDGGGVRGGEEEAEVAGSEEVGGVDEVTGGEVGLGDEGHAEAPGEAAGRVGGVAAPELHVVEPLHPEPVRPGVRTDEVGEAHQLEAPGRFGISVVVVVFVAHFGFFSCDVMTFSPFGLTQQVRIRRSRSEMSGRSFLFC</sequence>
<dbReference type="EMBL" id="JXTC01000091">
    <property type="protein sequence ID" value="PON89702.1"/>
    <property type="molecule type" value="Genomic_DNA"/>
</dbReference>
<feature type="transmembrane region" description="Helical" evidence="2">
    <location>
        <begin position="91"/>
        <end position="119"/>
    </location>
</feature>
<keyword evidence="4" id="KW-1185">Reference proteome</keyword>
<keyword evidence="2" id="KW-0812">Transmembrane</keyword>
<evidence type="ECO:0000313" key="3">
    <source>
        <dbReference type="EMBL" id="PON89702.1"/>
    </source>
</evidence>
<evidence type="ECO:0000256" key="2">
    <source>
        <dbReference type="SAM" id="Phobius"/>
    </source>
</evidence>
<feature type="compositionally biased region" description="Low complexity" evidence="1">
    <location>
        <begin position="16"/>
        <end position="30"/>
    </location>
</feature>
<proteinExistence type="predicted"/>
<evidence type="ECO:0000313" key="4">
    <source>
        <dbReference type="Proteomes" id="UP000237000"/>
    </source>
</evidence>
<keyword evidence="2" id="KW-0472">Membrane</keyword>
<accession>A0A2P5EVY3</accession>
<dbReference type="Proteomes" id="UP000237000">
    <property type="component" value="Unassembled WGS sequence"/>
</dbReference>
<comment type="caution">
    <text evidence="3">The sequence shown here is derived from an EMBL/GenBank/DDBJ whole genome shotgun (WGS) entry which is preliminary data.</text>
</comment>
<feature type="compositionally biased region" description="Low complexity" evidence="1">
    <location>
        <begin position="44"/>
        <end position="53"/>
    </location>
</feature>
<keyword evidence="2" id="KW-1133">Transmembrane helix</keyword>
<dbReference type="InParanoid" id="A0A2P5EVY3"/>
<gene>
    <name evidence="3" type="ORF">TorRG33x02_145360</name>
</gene>
<evidence type="ECO:0000256" key="1">
    <source>
        <dbReference type="SAM" id="MobiDB-lite"/>
    </source>
</evidence>
<name>A0A2P5EVY3_TREOI</name>
<protein>
    <submittedName>
        <fullName evidence="3">Uncharacterized protein</fullName>
    </submittedName>
</protein>
<dbReference type="AlphaFoldDB" id="A0A2P5EVY3"/>
<organism evidence="3 4">
    <name type="scientific">Trema orientale</name>
    <name type="common">Charcoal tree</name>
    <name type="synonym">Celtis orientalis</name>
    <dbReference type="NCBI Taxonomy" id="63057"/>
    <lineage>
        <taxon>Eukaryota</taxon>
        <taxon>Viridiplantae</taxon>
        <taxon>Streptophyta</taxon>
        <taxon>Embryophyta</taxon>
        <taxon>Tracheophyta</taxon>
        <taxon>Spermatophyta</taxon>
        <taxon>Magnoliopsida</taxon>
        <taxon>eudicotyledons</taxon>
        <taxon>Gunneridae</taxon>
        <taxon>Pentapetalae</taxon>
        <taxon>rosids</taxon>
        <taxon>fabids</taxon>
        <taxon>Rosales</taxon>
        <taxon>Cannabaceae</taxon>
        <taxon>Trema</taxon>
    </lineage>
</organism>
<dbReference type="OrthoDB" id="10528886at2759"/>
<feature type="non-terminal residue" evidence="3">
    <location>
        <position position="1"/>
    </location>
</feature>